<evidence type="ECO:0000313" key="2">
    <source>
        <dbReference type="Proteomes" id="UP000003729"/>
    </source>
</evidence>
<name>B6X9L4_9GAMM</name>
<sequence>MKTISISIIIGGNIQINNKKYEWKLGIYKNKKDALRRPFF</sequence>
<gene>
    <name evidence="1" type="ORF">PROVALCAL_00009</name>
</gene>
<feature type="non-terminal residue" evidence="1">
    <location>
        <position position="40"/>
    </location>
</feature>
<dbReference type="EMBL" id="ABXW01000002">
    <property type="protein sequence ID" value="EEB47871.1"/>
    <property type="molecule type" value="Genomic_DNA"/>
</dbReference>
<organism evidence="1 2">
    <name type="scientific">Providencia alcalifaciens DSM 30120</name>
    <dbReference type="NCBI Taxonomy" id="520999"/>
    <lineage>
        <taxon>Bacteria</taxon>
        <taxon>Pseudomonadati</taxon>
        <taxon>Pseudomonadota</taxon>
        <taxon>Gammaproteobacteria</taxon>
        <taxon>Enterobacterales</taxon>
        <taxon>Morganellaceae</taxon>
        <taxon>Providencia</taxon>
    </lineage>
</organism>
<dbReference type="AlphaFoldDB" id="B6X9L4"/>
<proteinExistence type="predicted"/>
<evidence type="ECO:0000313" key="1">
    <source>
        <dbReference type="EMBL" id="EEB47871.1"/>
    </source>
</evidence>
<reference evidence="1 2" key="1">
    <citation type="submission" date="2008-10" db="EMBL/GenBank/DDBJ databases">
        <title>Draft genome sequence of Providencia alcalifaciens (DSM 30120).</title>
        <authorList>
            <person name="Sudarsanam P."/>
            <person name="Ley R."/>
            <person name="Guruge J."/>
            <person name="Turnbaugh P.J."/>
            <person name="Mahowald M."/>
            <person name="Liep D."/>
            <person name="Gordon J."/>
        </authorList>
    </citation>
    <scope>NUCLEOTIDE SEQUENCE [LARGE SCALE GENOMIC DNA]</scope>
    <source>
        <strain evidence="1 2">DSM 30120</strain>
    </source>
</reference>
<dbReference type="Proteomes" id="UP000003729">
    <property type="component" value="Unassembled WGS sequence"/>
</dbReference>
<reference evidence="1 2" key="2">
    <citation type="submission" date="2008-10" db="EMBL/GenBank/DDBJ databases">
        <authorList>
            <person name="Fulton L."/>
            <person name="Clifton S."/>
            <person name="Fulton B."/>
            <person name="Xu J."/>
            <person name="Minx P."/>
            <person name="Pepin K.H."/>
            <person name="Johnson M."/>
            <person name="Bhonagiri V."/>
            <person name="Nash W.E."/>
            <person name="Mardis E.R."/>
            <person name="Wilson R.K."/>
        </authorList>
    </citation>
    <scope>NUCLEOTIDE SEQUENCE [LARGE SCALE GENOMIC DNA]</scope>
    <source>
        <strain evidence="1 2">DSM 30120</strain>
    </source>
</reference>
<protein>
    <submittedName>
        <fullName evidence="1">Uncharacterized protein</fullName>
    </submittedName>
</protein>
<comment type="caution">
    <text evidence="1">The sequence shown here is derived from an EMBL/GenBank/DDBJ whole genome shotgun (WGS) entry which is preliminary data.</text>
</comment>
<accession>B6X9L4</accession>